<sequence length="138" mass="16142">MTREEAQSAWEKIVDLGFADYDRLTREQRIWFNIEPLTTGGLWDHYMNHGADKNSDTIIDLEYLNFNSIADQLRNFNQTFFPKGVPKGPDARQKELDKFPEEKLEQHIAEMEEIFWKKSKDLENALIAHIISSGIGKR</sequence>
<name>A0ABQ1M1M6_9BACT</name>
<protein>
    <recommendedName>
        <fullName evidence="1">DNA mimic protein DMP19 C-terminal domain-containing protein</fullName>
    </recommendedName>
</protein>
<organism evidence="2 3">
    <name type="scientific">Belliella aquatica</name>
    <dbReference type="NCBI Taxonomy" id="1323734"/>
    <lineage>
        <taxon>Bacteria</taxon>
        <taxon>Pseudomonadati</taxon>
        <taxon>Bacteroidota</taxon>
        <taxon>Cytophagia</taxon>
        <taxon>Cytophagales</taxon>
        <taxon>Cyclobacteriaceae</taxon>
        <taxon>Belliella</taxon>
    </lineage>
</organism>
<dbReference type="EMBL" id="BMFD01000003">
    <property type="protein sequence ID" value="GGC33333.1"/>
    <property type="molecule type" value="Genomic_DNA"/>
</dbReference>
<gene>
    <name evidence="2" type="ORF">GCM10010993_10300</name>
</gene>
<accession>A0ABQ1M1M6</accession>
<dbReference type="RefSeq" id="WP_188440393.1">
    <property type="nucleotide sequence ID" value="NZ_BMFD01000003.1"/>
</dbReference>
<keyword evidence="3" id="KW-1185">Reference proteome</keyword>
<evidence type="ECO:0000313" key="2">
    <source>
        <dbReference type="EMBL" id="GGC33333.1"/>
    </source>
</evidence>
<proteinExistence type="predicted"/>
<evidence type="ECO:0000313" key="3">
    <source>
        <dbReference type="Proteomes" id="UP000635885"/>
    </source>
</evidence>
<evidence type="ECO:0000259" key="1">
    <source>
        <dbReference type="Pfam" id="PF14300"/>
    </source>
</evidence>
<dbReference type="InterPro" id="IPR025402">
    <property type="entry name" value="DMP19_C"/>
</dbReference>
<dbReference type="Pfam" id="PF14300">
    <property type="entry name" value="DMP19"/>
    <property type="match status" value="1"/>
</dbReference>
<dbReference type="Proteomes" id="UP000635885">
    <property type="component" value="Unassembled WGS sequence"/>
</dbReference>
<reference evidence="3" key="1">
    <citation type="journal article" date="2019" name="Int. J. Syst. Evol. Microbiol.">
        <title>The Global Catalogue of Microorganisms (GCM) 10K type strain sequencing project: providing services to taxonomists for standard genome sequencing and annotation.</title>
        <authorList>
            <consortium name="The Broad Institute Genomics Platform"/>
            <consortium name="The Broad Institute Genome Sequencing Center for Infectious Disease"/>
            <person name="Wu L."/>
            <person name="Ma J."/>
        </authorList>
    </citation>
    <scope>NUCLEOTIDE SEQUENCE [LARGE SCALE GENOMIC DNA]</scope>
    <source>
        <strain evidence="3">CGMCC 1.12479</strain>
    </source>
</reference>
<comment type="caution">
    <text evidence="2">The sequence shown here is derived from an EMBL/GenBank/DDBJ whole genome shotgun (WGS) entry which is preliminary data.</text>
</comment>
<feature type="domain" description="DNA mimic protein DMP19 C-terminal" evidence="1">
    <location>
        <begin position="23"/>
        <end position="129"/>
    </location>
</feature>